<dbReference type="Proteomes" id="UP000298061">
    <property type="component" value="Unassembled WGS sequence"/>
</dbReference>
<evidence type="ECO:0000313" key="5">
    <source>
        <dbReference type="EMBL" id="TFY74336.1"/>
    </source>
</evidence>
<dbReference type="SUPFAM" id="SSF48371">
    <property type="entry name" value="ARM repeat"/>
    <property type="match status" value="1"/>
</dbReference>
<evidence type="ECO:0000256" key="2">
    <source>
        <dbReference type="ARBA" id="ARBA00022664"/>
    </source>
</evidence>
<dbReference type="STRING" id="135208.A0A4Y9ZHW4"/>
<evidence type="ECO:0000256" key="1">
    <source>
        <dbReference type="ARBA" id="ARBA00004123"/>
    </source>
</evidence>
<dbReference type="InterPro" id="IPR021850">
    <property type="entry name" value="Symplekin/Pta1"/>
</dbReference>
<dbReference type="InterPro" id="IPR011989">
    <property type="entry name" value="ARM-like"/>
</dbReference>
<proteinExistence type="predicted"/>
<dbReference type="Pfam" id="PF11935">
    <property type="entry name" value="SYMPK_PTA1_N"/>
    <property type="match status" value="1"/>
</dbReference>
<sequence>MATPSDPLQLLAAAVAAPADSQQQADLLATLRESLEAHPQPLPILCTHLVKTVSAPGDSLLKRWVLDLLQYAICRAPLPVETRTQLASQSLEVLAGLLNDPNPATVKVVVQTFATVYPLLFRYLCMNRNARQQWDILAYSKARILEFVHAAGTSAGVRLAAVKFMQRVILVQTRGIADPRLQNKNDPNLSMCPADHPFIPAAALEAEGVKLLEAIITMLYSNKNPNILSAIINSWSNLIKLRPGLVQIVISTLTSWTPHFLVGLPYNSIRSVEKAIRILLLHISR</sequence>
<keyword evidence="3" id="KW-0539">Nucleus</keyword>
<reference evidence="5 6" key="1">
    <citation type="submission" date="2019-02" db="EMBL/GenBank/DDBJ databases">
        <title>Genome sequencing of the rare red list fungi Hericium alpestre (H. flagellum).</title>
        <authorList>
            <person name="Buettner E."/>
            <person name="Kellner H."/>
        </authorList>
    </citation>
    <scope>NUCLEOTIDE SEQUENCE [LARGE SCALE GENOMIC DNA]</scope>
    <source>
        <strain evidence="5 6">DSM 108284</strain>
    </source>
</reference>
<dbReference type="InterPro" id="IPR032460">
    <property type="entry name" value="Symplekin/Pta1_N"/>
</dbReference>
<dbReference type="AlphaFoldDB" id="A0A4Y9ZHW4"/>
<keyword evidence="6" id="KW-1185">Reference proteome</keyword>
<feature type="domain" description="Symplekin/Pta1 N-terminal" evidence="4">
    <location>
        <begin position="103"/>
        <end position="285"/>
    </location>
</feature>
<gene>
    <name evidence="5" type="ORF">EWM64_g9679</name>
</gene>
<evidence type="ECO:0000256" key="3">
    <source>
        <dbReference type="ARBA" id="ARBA00023242"/>
    </source>
</evidence>
<dbReference type="Gene3D" id="1.25.10.10">
    <property type="entry name" value="Leucine-rich Repeat Variant"/>
    <property type="match status" value="1"/>
</dbReference>
<evidence type="ECO:0000313" key="6">
    <source>
        <dbReference type="Proteomes" id="UP000298061"/>
    </source>
</evidence>
<comment type="subcellular location">
    <subcellularLocation>
        <location evidence="1">Nucleus</location>
    </subcellularLocation>
</comment>
<dbReference type="EMBL" id="SFCI01002145">
    <property type="protein sequence ID" value="TFY74336.1"/>
    <property type="molecule type" value="Genomic_DNA"/>
</dbReference>
<dbReference type="GO" id="GO:0006397">
    <property type="term" value="P:mRNA processing"/>
    <property type="evidence" value="ECO:0007669"/>
    <property type="project" value="UniProtKB-KW"/>
</dbReference>
<protein>
    <recommendedName>
        <fullName evidence="4">Symplekin/Pta1 N-terminal domain-containing protein</fullName>
    </recommendedName>
</protein>
<dbReference type="PANTHER" id="PTHR15245:SF20">
    <property type="entry name" value="SYMPLEKIN"/>
    <property type="match status" value="1"/>
</dbReference>
<dbReference type="GO" id="GO:0005847">
    <property type="term" value="C:mRNA cleavage and polyadenylation specificity factor complex"/>
    <property type="evidence" value="ECO:0007669"/>
    <property type="project" value="TreeGrafter"/>
</dbReference>
<accession>A0A4Y9ZHW4</accession>
<dbReference type="PANTHER" id="PTHR15245">
    <property type="entry name" value="SYMPLEKIN-RELATED"/>
    <property type="match status" value="1"/>
</dbReference>
<name>A0A4Y9ZHW4_9AGAM</name>
<keyword evidence="2" id="KW-0507">mRNA processing</keyword>
<evidence type="ECO:0000259" key="4">
    <source>
        <dbReference type="Pfam" id="PF11935"/>
    </source>
</evidence>
<comment type="caution">
    <text evidence="5">The sequence shown here is derived from an EMBL/GenBank/DDBJ whole genome shotgun (WGS) entry which is preliminary data.</text>
</comment>
<dbReference type="InterPro" id="IPR016024">
    <property type="entry name" value="ARM-type_fold"/>
</dbReference>
<organism evidence="5 6">
    <name type="scientific">Hericium alpestre</name>
    <dbReference type="NCBI Taxonomy" id="135208"/>
    <lineage>
        <taxon>Eukaryota</taxon>
        <taxon>Fungi</taxon>
        <taxon>Dikarya</taxon>
        <taxon>Basidiomycota</taxon>
        <taxon>Agaricomycotina</taxon>
        <taxon>Agaricomycetes</taxon>
        <taxon>Russulales</taxon>
        <taxon>Hericiaceae</taxon>
        <taxon>Hericium</taxon>
    </lineage>
</organism>
<dbReference type="OrthoDB" id="331600at2759"/>